<proteinExistence type="predicted"/>
<protein>
    <recommendedName>
        <fullName evidence="3">DUF3173 domain-containing protein</fullName>
    </recommendedName>
</protein>
<dbReference type="Pfam" id="PF11372">
    <property type="entry name" value="DUF3173"/>
    <property type="match status" value="1"/>
</dbReference>
<evidence type="ECO:0008006" key="3">
    <source>
        <dbReference type="Google" id="ProtNLM"/>
    </source>
</evidence>
<evidence type="ECO:0000313" key="2">
    <source>
        <dbReference type="Proteomes" id="UP000095256"/>
    </source>
</evidence>
<dbReference type="EMBL" id="MIEK01000022">
    <property type="protein sequence ID" value="OEH82479.1"/>
    <property type="molecule type" value="Genomic_DNA"/>
</dbReference>
<dbReference type="AlphaFoldDB" id="A0A1E5KXR9"/>
<accession>A0A1E5KXR9</accession>
<gene>
    <name evidence="1" type="ORF">BCR26_13395</name>
</gene>
<keyword evidence="2" id="KW-1185">Reference proteome</keyword>
<comment type="caution">
    <text evidence="1">The sequence shown here is derived from an EMBL/GenBank/DDBJ whole genome shotgun (WGS) entry which is preliminary data.</text>
</comment>
<reference evidence="1 2" key="1">
    <citation type="submission" date="2016-09" db="EMBL/GenBank/DDBJ databases">
        <authorList>
            <person name="Capua I."/>
            <person name="De Benedictis P."/>
            <person name="Joannis T."/>
            <person name="Lombin L.H."/>
            <person name="Cattoli G."/>
        </authorList>
    </citation>
    <scope>NUCLEOTIDE SEQUENCE [LARGE SCALE GENOMIC DNA]</scope>
    <source>
        <strain evidence="1 2">LMG 25899</strain>
    </source>
</reference>
<name>A0A1E5KXR9_9ENTE</name>
<dbReference type="STRING" id="762845.BCR26_13395"/>
<dbReference type="InterPro" id="IPR021512">
    <property type="entry name" value="DUF3173"/>
</dbReference>
<dbReference type="RefSeq" id="WP_069698555.1">
    <property type="nucleotide sequence ID" value="NZ_JAGGMA010000031.1"/>
</dbReference>
<dbReference type="Proteomes" id="UP000095256">
    <property type="component" value="Unassembled WGS sequence"/>
</dbReference>
<sequence>MDTITKKEIESHGFNSAQAQRIFRNAKKYMVREKKCDFYSGRKVQRVPAYAVEKLLGMELKNG</sequence>
<dbReference type="OrthoDB" id="1915051at2"/>
<organism evidence="1 2">
    <name type="scientific">Enterococcus rivorum</name>
    <dbReference type="NCBI Taxonomy" id="762845"/>
    <lineage>
        <taxon>Bacteria</taxon>
        <taxon>Bacillati</taxon>
        <taxon>Bacillota</taxon>
        <taxon>Bacilli</taxon>
        <taxon>Lactobacillales</taxon>
        <taxon>Enterococcaceae</taxon>
        <taxon>Enterococcus</taxon>
    </lineage>
</organism>
<evidence type="ECO:0000313" key="1">
    <source>
        <dbReference type="EMBL" id="OEH82479.1"/>
    </source>
</evidence>